<accession>A0A9P6X6J6</accession>
<evidence type="ECO:0000313" key="2">
    <source>
        <dbReference type="Proteomes" id="UP000716291"/>
    </source>
</evidence>
<evidence type="ECO:0008006" key="3">
    <source>
        <dbReference type="Google" id="ProtNLM"/>
    </source>
</evidence>
<proteinExistence type="predicted"/>
<dbReference type="AlphaFoldDB" id="A0A9P6X6J6"/>
<gene>
    <name evidence="1" type="ORF">G6F64_007855</name>
</gene>
<dbReference type="OrthoDB" id="2207820at2759"/>
<organism evidence="1 2">
    <name type="scientific">Rhizopus oryzae</name>
    <name type="common">Mucormycosis agent</name>
    <name type="synonym">Rhizopus arrhizus var. delemar</name>
    <dbReference type="NCBI Taxonomy" id="64495"/>
    <lineage>
        <taxon>Eukaryota</taxon>
        <taxon>Fungi</taxon>
        <taxon>Fungi incertae sedis</taxon>
        <taxon>Mucoromycota</taxon>
        <taxon>Mucoromycotina</taxon>
        <taxon>Mucoromycetes</taxon>
        <taxon>Mucorales</taxon>
        <taxon>Mucorineae</taxon>
        <taxon>Rhizopodaceae</taxon>
        <taxon>Rhizopus</taxon>
    </lineage>
</organism>
<dbReference type="EMBL" id="JAANQT010001207">
    <property type="protein sequence ID" value="KAG1306099.1"/>
    <property type="molecule type" value="Genomic_DNA"/>
</dbReference>
<name>A0A9P6X6J6_RHIOR</name>
<reference evidence="1" key="1">
    <citation type="journal article" date="2020" name="Microb. Genom.">
        <title>Genetic diversity of clinical and environmental Mucorales isolates obtained from an investigation of mucormycosis cases among solid organ transplant recipients.</title>
        <authorList>
            <person name="Nguyen M.H."/>
            <person name="Kaul D."/>
            <person name="Muto C."/>
            <person name="Cheng S.J."/>
            <person name="Richter R.A."/>
            <person name="Bruno V.M."/>
            <person name="Liu G."/>
            <person name="Beyhan S."/>
            <person name="Sundermann A.J."/>
            <person name="Mounaud S."/>
            <person name="Pasculle A.W."/>
            <person name="Nierman W.C."/>
            <person name="Driscoll E."/>
            <person name="Cumbie R."/>
            <person name="Clancy C.J."/>
            <person name="Dupont C.L."/>
        </authorList>
    </citation>
    <scope>NUCLEOTIDE SEQUENCE</scope>
    <source>
        <strain evidence="1">GL11</strain>
    </source>
</reference>
<protein>
    <recommendedName>
        <fullName evidence="3">Homeodomain-like DNA binding domain-containing transcription factor</fullName>
    </recommendedName>
</protein>
<sequence length="221" mass="25563">MSAMFLFEDGHGNVVDENGGPEPMEYVVDQNEFIVESIATHSEYLKNMLSCESSSVCPMLIEKPKDEDIRMKEADTKRDYVRYTVQDKARFFDLKIEKCMSASAAANQLGIHIRTAQRWVKQYNMRPDSIFEVCKQVGRKCILSEEHKTAVIDFIDANPSADVVEVTEHLLNRFNDLKVSRSTVYNFMRSECNLSLKKADFHSIERNSPAKIEERHDWVRK</sequence>
<dbReference type="Proteomes" id="UP000716291">
    <property type="component" value="Unassembled WGS sequence"/>
</dbReference>
<keyword evidence="2" id="KW-1185">Reference proteome</keyword>
<dbReference type="SUPFAM" id="SSF46689">
    <property type="entry name" value="Homeodomain-like"/>
    <property type="match status" value="1"/>
</dbReference>
<evidence type="ECO:0000313" key="1">
    <source>
        <dbReference type="EMBL" id="KAG1306099.1"/>
    </source>
</evidence>
<dbReference type="InterPro" id="IPR009057">
    <property type="entry name" value="Homeodomain-like_sf"/>
</dbReference>
<comment type="caution">
    <text evidence="1">The sequence shown here is derived from an EMBL/GenBank/DDBJ whole genome shotgun (WGS) entry which is preliminary data.</text>
</comment>